<keyword evidence="2" id="KW-1185">Reference proteome</keyword>
<evidence type="ECO:0000313" key="1">
    <source>
        <dbReference type="EMBL" id="MBP1950183.1"/>
    </source>
</evidence>
<protein>
    <recommendedName>
        <fullName evidence="3">TetR family transcriptional regulator</fullName>
    </recommendedName>
</protein>
<dbReference type="EMBL" id="JAGGKK010000019">
    <property type="protein sequence ID" value="MBP1950183.1"/>
    <property type="molecule type" value="Genomic_DNA"/>
</dbReference>
<evidence type="ECO:0008006" key="3">
    <source>
        <dbReference type="Google" id="ProtNLM"/>
    </source>
</evidence>
<organism evidence="1 2">
    <name type="scientific">Virgibacillus litoralis</name>
    <dbReference type="NCBI Taxonomy" id="578221"/>
    <lineage>
        <taxon>Bacteria</taxon>
        <taxon>Bacillati</taxon>
        <taxon>Bacillota</taxon>
        <taxon>Bacilli</taxon>
        <taxon>Bacillales</taxon>
        <taxon>Bacillaceae</taxon>
        <taxon>Virgibacillus</taxon>
    </lineage>
</organism>
<comment type="caution">
    <text evidence="1">The sequence shown here is derived from an EMBL/GenBank/DDBJ whole genome shotgun (WGS) entry which is preliminary data.</text>
</comment>
<proteinExistence type="predicted"/>
<sequence>MYSVLQSFIQQGRKEQLLNPSIKDELILGFIFQSVDIPNHSEIPQTEWVRSIKELISHGMFTDK</sequence>
<name>A0ABS4HH66_9BACI</name>
<gene>
    <name evidence="1" type="ORF">J2Z82_003140</name>
</gene>
<accession>A0ABS4HH66</accession>
<dbReference type="Proteomes" id="UP001519328">
    <property type="component" value="Unassembled WGS sequence"/>
</dbReference>
<evidence type="ECO:0000313" key="2">
    <source>
        <dbReference type="Proteomes" id="UP001519328"/>
    </source>
</evidence>
<reference evidence="1 2" key="1">
    <citation type="submission" date="2021-03" db="EMBL/GenBank/DDBJ databases">
        <title>Genomic Encyclopedia of Type Strains, Phase IV (KMG-IV): sequencing the most valuable type-strain genomes for metagenomic binning, comparative biology and taxonomic classification.</title>
        <authorList>
            <person name="Goeker M."/>
        </authorList>
    </citation>
    <scope>NUCLEOTIDE SEQUENCE [LARGE SCALE GENOMIC DNA]</scope>
    <source>
        <strain evidence="1 2">DSM 21085</strain>
    </source>
</reference>